<keyword evidence="2" id="KW-1185">Reference proteome</keyword>
<evidence type="ECO:0000313" key="1">
    <source>
        <dbReference type="EMBL" id="CAH2407934.1"/>
    </source>
</evidence>
<dbReference type="EMBL" id="CAKXZT010000160">
    <property type="protein sequence ID" value="CAH2407934.1"/>
    <property type="molecule type" value="Genomic_DNA"/>
</dbReference>
<organism evidence="1 2">
    <name type="scientific">Mesorhizobium escarrei</name>
    <dbReference type="NCBI Taxonomy" id="666018"/>
    <lineage>
        <taxon>Bacteria</taxon>
        <taxon>Pseudomonadati</taxon>
        <taxon>Pseudomonadota</taxon>
        <taxon>Alphaproteobacteria</taxon>
        <taxon>Hyphomicrobiales</taxon>
        <taxon>Phyllobacteriaceae</taxon>
        <taxon>Mesorhizobium</taxon>
    </lineage>
</organism>
<accession>A0ABM9EEZ6</accession>
<sequence length="60" mass="6360">MLYLIPETARQVTAPNTTLAEHSGDDAFCILALVEADRSVQGLKHLCTGAGGPVRGYHHG</sequence>
<proteinExistence type="predicted"/>
<dbReference type="Proteomes" id="UP001153050">
    <property type="component" value="Unassembled WGS sequence"/>
</dbReference>
<protein>
    <submittedName>
        <fullName evidence="1">Uncharacterized protein</fullName>
    </submittedName>
</protein>
<gene>
    <name evidence="1" type="ORF">MES5069_620161</name>
</gene>
<reference evidence="1 2" key="1">
    <citation type="submission" date="2022-03" db="EMBL/GenBank/DDBJ databases">
        <authorList>
            <person name="Brunel B."/>
        </authorList>
    </citation>
    <scope>NUCLEOTIDE SEQUENCE [LARGE SCALE GENOMIC DNA]</scope>
    <source>
        <strain evidence="1">STM5069sample</strain>
    </source>
</reference>
<comment type="caution">
    <text evidence="1">The sequence shown here is derived from an EMBL/GenBank/DDBJ whole genome shotgun (WGS) entry which is preliminary data.</text>
</comment>
<evidence type="ECO:0000313" key="2">
    <source>
        <dbReference type="Proteomes" id="UP001153050"/>
    </source>
</evidence>
<name>A0ABM9EEZ6_9HYPH</name>